<comment type="caution">
    <text evidence="1">The sequence shown here is derived from an EMBL/GenBank/DDBJ whole genome shotgun (WGS) entry which is preliminary data.</text>
</comment>
<reference evidence="1 2" key="1">
    <citation type="journal article" date="2019" name="Commun. Biol.">
        <title>The bagworm genome reveals a unique fibroin gene that provides high tensile strength.</title>
        <authorList>
            <person name="Kono N."/>
            <person name="Nakamura H."/>
            <person name="Ohtoshi R."/>
            <person name="Tomita M."/>
            <person name="Numata K."/>
            <person name="Arakawa K."/>
        </authorList>
    </citation>
    <scope>NUCLEOTIDE SEQUENCE [LARGE SCALE GENOMIC DNA]</scope>
</reference>
<accession>A0A4C1TXI0</accession>
<organism evidence="1 2">
    <name type="scientific">Eumeta variegata</name>
    <name type="common">Bagworm moth</name>
    <name type="synonym">Eumeta japonica</name>
    <dbReference type="NCBI Taxonomy" id="151549"/>
    <lineage>
        <taxon>Eukaryota</taxon>
        <taxon>Metazoa</taxon>
        <taxon>Ecdysozoa</taxon>
        <taxon>Arthropoda</taxon>
        <taxon>Hexapoda</taxon>
        <taxon>Insecta</taxon>
        <taxon>Pterygota</taxon>
        <taxon>Neoptera</taxon>
        <taxon>Endopterygota</taxon>
        <taxon>Lepidoptera</taxon>
        <taxon>Glossata</taxon>
        <taxon>Ditrysia</taxon>
        <taxon>Tineoidea</taxon>
        <taxon>Psychidae</taxon>
        <taxon>Oiketicinae</taxon>
        <taxon>Eumeta</taxon>
    </lineage>
</organism>
<keyword evidence="2" id="KW-1185">Reference proteome</keyword>
<dbReference type="AlphaFoldDB" id="A0A4C1TXI0"/>
<dbReference type="Proteomes" id="UP000299102">
    <property type="component" value="Unassembled WGS sequence"/>
</dbReference>
<proteinExistence type="predicted"/>
<name>A0A4C1TXI0_EUMVA</name>
<protein>
    <submittedName>
        <fullName evidence="1">Uncharacterized protein</fullName>
    </submittedName>
</protein>
<dbReference type="EMBL" id="BGZK01000100">
    <property type="protein sequence ID" value="GBP18752.1"/>
    <property type="molecule type" value="Genomic_DNA"/>
</dbReference>
<evidence type="ECO:0000313" key="1">
    <source>
        <dbReference type="EMBL" id="GBP18752.1"/>
    </source>
</evidence>
<sequence>MRRRCAECAAIDAVGLVGFCTARDEVGPHPQAAIDADLGATAGESRRASCSVKEHSAVQPRDFQINSYLSGWQFMRLNERWLPAAVPKF</sequence>
<evidence type="ECO:0000313" key="2">
    <source>
        <dbReference type="Proteomes" id="UP000299102"/>
    </source>
</evidence>
<gene>
    <name evidence="1" type="ORF">EVAR_8580_1</name>
</gene>